<dbReference type="AlphaFoldDB" id="A0A5J4TZ37"/>
<dbReference type="Proteomes" id="UP000324800">
    <property type="component" value="Unassembled WGS sequence"/>
</dbReference>
<accession>A0A5J4TZ37</accession>
<evidence type="ECO:0000313" key="3">
    <source>
        <dbReference type="Proteomes" id="UP000324800"/>
    </source>
</evidence>
<organism evidence="2 3">
    <name type="scientific">Streblomastix strix</name>
    <dbReference type="NCBI Taxonomy" id="222440"/>
    <lineage>
        <taxon>Eukaryota</taxon>
        <taxon>Metamonada</taxon>
        <taxon>Preaxostyla</taxon>
        <taxon>Oxymonadida</taxon>
        <taxon>Streblomastigidae</taxon>
        <taxon>Streblomastix</taxon>
    </lineage>
</organism>
<name>A0A5J4TZ37_9EUKA</name>
<keyword evidence="1" id="KW-0175">Coiled coil</keyword>
<sequence length="258" mass="29427">MNEMISSMLNPDSSKHPTTKQLMKIGMINMYLTMQEEKEKIQLNNSQEAEIAKRKTIEAQQEILRLKAQLASQQQQQQHPAQTQQYATAPQQYIVAPIQYPAQQQQFSQVQQPSSYPPIASVETVFQIGRIPHNPISSSVFEDVRFNGETFTHTDKNKNNSTILFDPPITNGFAKIEVLNIRGLFQVGIVDDSVRCERNQLPLIQGWEKMAYYANNGKLGHYTNQVIGNSKYDDDKKRITIEVFGYGLISAFSDLLRE</sequence>
<evidence type="ECO:0000313" key="2">
    <source>
        <dbReference type="EMBL" id="KAA6363243.1"/>
    </source>
</evidence>
<feature type="coiled-coil region" evidence="1">
    <location>
        <begin position="49"/>
        <end position="76"/>
    </location>
</feature>
<reference evidence="2 3" key="1">
    <citation type="submission" date="2019-03" db="EMBL/GenBank/DDBJ databases">
        <title>Single cell metagenomics reveals metabolic interactions within the superorganism composed of flagellate Streblomastix strix and complex community of Bacteroidetes bacteria on its surface.</title>
        <authorList>
            <person name="Treitli S.C."/>
            <person name="Kolisko M."/>
            <person name="Husnik F."/>
            <person name="Keeling P."/>
            <person name="Hampl V."/>
        </authorList>
    </citation>
    <scope>NUCLEOTIDE SEQUENCE [LARGE SCALE GENOMIC DNA]</scope>
    <source>
        <strain evidence="2">ST1C</strain>
    </source>
</reference>
<evidence type="ECO:0000256" key="1">
    <source>
        <dbReference type="SAM" id="Coils"/>
    </source>
</evidence>
<proteinExistence type="predicted"/>
<gene>
    <name evidence="2" type="ORF">EZS28_041230</name>
</gene>
<protein>
    <submittedName>
        <fullName evidence="2">Uncharacterized protein</fullName>
    </submittedName>
</protein>
<dbReference type="EMBL" id="SNRW01023163">
    <property type="protein sequence ID" value="KAA6363243.1"/>
    <property type="molecule type" value="Genomic_DNA"/>
</dbReference>
<comment type="caution">
    <text evidence="2">The sequence shown here is derived from an EMBL/GenBank/DDBJ whole genome shotgun (WGS) entry which is preliminary data.</text>
</comment>